<dbReference type="PANTHER" id="PTHR11938">
    <property type="entry name" value="FAD NADPH DEHYDROGENASE/OXIDOREDUCTASE"/>
    <property type="match status" value="1"/>
</dbReference>
<keyword evidence="24" id="KW-1185">Reference proteome</keyword>
<dbReference type="eggNOG" id="COG0069">
    <property type="taxonomic scope" value="Bacteria"/>
</dbReference>
<evidence type="ECO:0000256" key="1">
    <source>
        <dbReference type="ARBA" id="ARBA00001917"/>
    </source>
</evidence>
<dbReference type="Pfam" id="PF00310">
    <property type="entry name" value="GATase_2"/>
    <property type="match status" value="1"/>
</dbReference>
<evidence type="ECO:0000313" key="24">
    <source>
        <dbReference type="Proteomes" id="UP000002221"/>
    </source>
</evidence>
<evidence type="ECO:0000256" key="2">
    <source>
        <dbReference type="ARBA" id="ARBA00001927"/>
    </source>
</evidence>
<dbReference type="EC" id="1.4.1.13" evidence="5"/>
<evidence type="ECO:0000256" key="16">
    <source>
        <dbReference type="ARBA" id="ARBA00023291"/>
    </source>
</evidence>
<evidence type="ECO:0000256" key="21">
    <source>
        <dbReference type="SAM" id="MobiDB-lite"/>
    </source>
</evidence>
<name>D0MI42_RHOM4</name>
<evidence type="ECO:0000256" key="8">
    <source>
        <dbReference type="ARBA" id="ARBA00022643"/>
    </source>
</evidence>
<comment type="similarity">
    <text evidence="4">Belongs to the glutamate synthase family.</text>
</comment>
<comment type="cofactor">
    <cofactor evidence="2">
        <name>[3Fe-4S] cluster</name>
        <dbReference type="ChEBI" id="CHEBI:21137"/>
    </cofactor>
</comment>
<dbReference type="Proteomes" id="UP000002221">
    <property type="component" value="Chromosome"/>
</dbReference>
<evidence type="ECO:0000256" key="17">
    <source>
        <dbReference type="ARBA" id="ARBA00037898"/>
    </source>
</evidence>
<keyword evidence="8" id="KW-0288">FMN</keyword>
<dbReference type="InterPro" id="IPR029055">
    <property type="entry name" value="Ntn_hydrolases_N"/>
</dbReference>
<evidence type="ECO:0000256" key="13">
    <source>
        <dbReference type="ARBA" id="ARBA00023004"/>
    </source>
</evidence>
<comment type="cofactor">
    <cofactor evidence="3">
        <name>FAD</name>
        <dbReference type="ChEBI" id="CHEBI:57692"/>
    </cofactor>
</comment>
<evidence type="ECO:0000256" key="6">
    <source>
        <dbReference type="ARBA" id="ARBA00022605"/>
    </source>
</evidence>
<dbReference type="InterPro" id="IPR002932">
    <property type="entry name" value="Glu_synthdom"/>
</dbReference>
<keyword evidence="9" id="KW-0479">Metal-binding</keyword>
<dbReference type="InterPro" id="IPR002489">
    <property type="entry name" value="Glu_synth_asu_C"/>
</dbReference>
<dbReference type="FunFam" id="3.60.20.10:FF:000001">
    <property type="entry name" value="Glutamate synthase, large subunit"/>
    <property type="match status" value="1"/>
</dbReference>
<evidence type="ECO:0000256" key="15">
    <source>
        <dbReference type="ARBA" id="ARBA00023164"/>
    </source>
</evidence>
<keyword evidence="10" id="KW-0274">FAD</keyword>
<evidence type="ECO:0000313" key="23">
    <source>
        <dbReference type="EMBL" id="ACY48150.1"/>
    </source>
</evidence>
<dbReference type="InterPro" id="IPR017932">
    <property type="entry name" value="GATase_2_dom"/>
</dbReference>
<evidence type="ECO:0000256" key="10">
    <source>
        <dbReference type="ARBA" id="ARBA00022827"/>
    </source>
</evidence>
<evidence type="ECO:0000256" key="3">
    <source>
        <dbReference type="ARBA" id="ARBA00001974"/>
    </source>
</evidence>
<dbReference type="GO" id="GO:0019676">
    <property type="term" value="P:ammonia assimilation cycle"/>
    <property type="evidence" value="ECO:0007669"/>
    <property type="project" value="TreeGrafter"/>
</dbReference>
<feature type="domain" description="Glutamine amidotransferase type-2" evidence="22">
    <location>
        <begin position="24"/>
        <end position="416"/>
    </location>
</feature>
<dbReference type="CDD" id="cd00982">
    <property type="entry name" value="gltB_C"/>
    <property type="match status" value="1"/>
</dbReference>
<dbReference type="PANTHER" id="PTHR11938:SF133">
    <property type="entry name" value="GLUTAMATE SYNTHASE (NADH)"/>
    <property type="match status" value="1"/>
</dbReference>
<gene>
    <name evidence="23" type="ordered locus">Rmar_1260</name>
</gene>
<dbReference type="GO" id="GO:0006537">
    <property type="term" value="P:glutamate biosynthetic process"/>
    <property type="evidence" value="ECO:0007669"/>
    <property type="project" value="UniProtKB-KW"/>
</dbReference>
<dbReference type="GO" id="GO:0051538">
    <property type="term" value="F:3 iron, 4 sulfur cluster binding"/>
    <property type="evidence" value="ECO:0007669"/>
    <property type="project" value="UniProtKB-KW"/>
</dbReference>
<reference evidence="23 24" key="1">
    <citation type="journal article" date="2009" name="Stand. Genomic Sci.">
        <title>Complete genome sequence of Rhodothermus marinus type strain (R-10).</title>
        <authorList>
            <person name="Nolan M."/>
            <person name="Tindall B.J."/>
            <person name="Pomrenke H."/>
            <person name="Lapidus A."/>
            <person name="Copeland A."/>
            <person name="Glavina Del Rio T."/>
            <person name="Lucas S."/>
            <person name="Chen F."/>
            <person name="Tice H."/>
            <person name="Cheng J.F."/>
            <person name="Saunders E."/>
            <person name="Han C."/>
            <person name="Bruce D."/>
            <person name="Goodwin L."/>
            <person name="Chain P."/>
            <person name="Pitluck S."/>
            <person name="Ovchinikova G."/>
            <person name="Pati A."/>
            <person name="Ivanova N."/>
            <person name="Mavromatis K."/>
            <person name="Chen A."/>
            <person name="Palaniappan K."/>
            <person name="Land M."/>
            <person name="Hauser L."/>
            <person name="Chang Y.J."/>
            <person name="Jeffries C.D."/>
            <person name="Brettin T."/>
            <person name="Goker M."/>
            <person name="Bristow J."/>
            <person name="Eisen J.A."/>
            <person name="Markowitz V."/>
            <person name="Hugenholtz P."/>
            <person name="Kyrpides N.C."/>
            <person name="Klenk H.P."/>
            <person name="Detter J.C."/>
        </authorList>
    </citation>
    <scope>NUCLEOTIDE SEQUENCE [LARGE SCALE GENOMIC DNA]</scope>
    <source>
        <strain evidence="24">ATCC 43812 / DSM 4252 / R-10</strain>
    </source>
</reference>
<evidence type="ECO:0000256" key="11">
    <source>
        <dbReference type="ARBA" id="ARBA00022962"/>
    </source>
</evidence>
<keyword evidence="12 23" id="KW-0560">Oxidoreductase</keyword>
<dbReference type="GO" id="GO:0004355">
    <property type="term" value="F:glutamate synthase (NADPH) activity"/>
    <property type="evidence" value="ECO:0007669"/>
    <property type="project" value="UniProtKB-EC"/>
</dbReference>
<sequence>MRLQNQNPDSHHRSLFSAQEQDACGVGLICTLTDAPSHTIVQDGLQVLLRLSHRGACGCDERTGDGAGILVQLPDLFLREVALEEGVRLPEPGAYAVGMLFLPKDRARQQAGREAFEGLVQAEGQQVLGWRRVPTRPEVLGVSAAAVEPAVWQVFVQAGPGLDVEAFERKLFVIKRRARHVIDDPDFYVVSLSARTLVYKGMLMPDQLGVYYPDLTDPRFASRLALVHSRFSTNTWPRWPLAQPFHLLAHNGEINTLRGNINALRAREALLRSELLGDDLAKVLPLLDESGSDSQMLDAMIELLYRAGRSLPHAILMTIPEAWAHDDYMDDARKAFYEYHACLMEPWDGPAAVCFTDGRYAGAVLDRNGLRPARYTITRDGLVVLASEVGVLDLEPERVVEKGRLQPGRMFLVDLEEGRVVRDEEIKATLSRRRPYRLWLRSHLRTEADLPRAQALPRTSDLESLRRQQRLFGYSLEELRMILAPMAQKKDDPVGSMGDDTPLAVLSDFPRLTYDYFKQLFAQVTNPPIDAIREELVTSLHTYLGGEANLLDETPEQAHRLRLEHPVLTPEKLARIKALDEENLRATTLSTTFDVKAGGEGLVAALDELCWQAAEAVQQGFTILVLSDREAGPGRAPIPAALAVGAVHHHLIRTGLRARCSLVVDSGEPRQVHHLCVLVGYGADAVCPYLALETVADLVRMGEITGLHVQEAQQRYIKALCKGLLKVMSKMGISVFQSYRGAQIFEIVGLSEEVVERCFARTVSRLGGVGFDVLAEEVRLRYEQAYPEVPVAGAPKDELERGGFYQWRRGGEHHRYNPLTVAKLQHAVRERDPKDYEEFARLVNDESRRLCKLRGLLDFVPAERPIPLEEVEPWTSIVRRFKTGAMSFGSISREAHEVLAEAMNRIGGKSNTGEGGEEPERYARDNPKRSAIKQVASGRFGVTIGYLASADEIQIKMAQGAKPGEGGQLPGEKVYPWIARVRHSTPWVGLISPPPHHDIYSIEDLAQLIYDLKQANPTARISVKLVAEAGVGTIAAGVAKGGADVILISGHDGGTGASPITSILHAGLPWELGLSETHQALVANGLRERVVVEVDGQLQTGRDVAIAALLGAQEFGFATAPLVAIGCIRMRKCHLNTCPVGIATQDPELRKKFTGQPEHVINYFYFVAEELRQIMAQLGFRTVEEMVGRVDRLRIRSTDHWKARYLDLRPLIKKVETPEILRPFSQKPPARRDVPTLDERVLPRLKPALERREPVRLHVAIRNTDRTVGARISYEIATRYGESGLPEDTIWLDCEGSAGQSFGAFLAPGVTLRVIGEANDYFGKGLSGGKLIIHPPENAAYPAESNIIIGNVALYGATSGEAYIRGRAGERFAVRNSGARAVVEGVGDHGCEYMTGGRVVVLGPTGRNFAAGMSGGIAYVLDVDGLFAERHCNLDMVELMPVVEEADIAELRELIERHYAYTGSPVARWVLEDWPNILARFVKVFPIDYRKALERLAREQEEANLRQHLAA</sequence>
<protein>
    <recommendedName>
        <fullName evidence="19">Glutamate synthase [NADPH] large chain</fullName>
        <ecNumber evidence="5">1.4.1.13</ecNumber>
    </recommendedName>
    <alternativeName>
        <fullName evidence="20">Glutamate synthase subunit alpha</fullName>
    </alternativeName>
</protein>
<comment type="cofactor">
    <cofactor evidence="1">
        <name>FMN</name>
        <dbReference type="ChEBI" id="CHEBI:58210"/>
    </cofactor>
</comment>
<keyword evidence="7" id="KW-0285">Flavoprotein</keyword>
<dbReference type="KEGG" id="rmr:Rmar_1260"/>
<dbReference type="CDD" id="cd02808">
    <property type="entry name" value="GltS_FMN"/>
    <property type="match status" value="1"/>
</dbReference>
<dbReference type="Pfam" id="PF01645">
    <property type="entry name" value="Glu_synthase"/>
    <property type="match status" value="1"/>
</dbReference>
<keyword evidence="11" id="KW-0315">Glutamine amidotransferase</keyword>
<comment type="catalytic activity">
    <reaction evidence="18">
        <text>2 L-glutamate + NADP(+) = L-glutamine + 2-oxoglutarate + NADPH + H(+)</text>
        <dbReference type="Rhea" id="RHEA:15501"/>
        <dbReference type="ChEBI" id="CHEBI:15378"/>
        <dbReference type="ChEBI" id="CHEBI:16810"/>
        <dbReference type="ChEBI" id="CHEBI:29985"/>
        <dbReference type="ChEBI" id="CHEBI:57783"/>
        <dbReference type="ChEBI" id="CHEBI:58349"/>
        <dbReference type="ChEBI" id="CHEBI:58359"/>
        <dbReference type="EC" id="1.4.1.13"/>
    </reaction>
</comment>
<dbReference type="FunFam" id="3.20.20.70:FF:000031">
    <property type="entry name" value="Glutamate synthase 1 [NADH]"/>
    <property type="match status" value="1"/>
</dbReference>
<keyword evidence="6" id="KW-0028">Amino-acid biosynthesis</keyword>
<dbReference type="MEROPS" id="C44.003"/>
<dbReference type="RefSeq" id="WP_012843762.1">
    <property type="nucleotide sequence ID" value="NC_013501.1"/>
</dbReference>
<dbReference type="STRING" id="518766.Rmar_1260"/>
<evidence type="ECO:0000256" key="18">
    <source>
        <dbReference type="ARBA" id="ARBA00048151"/>
    </source>
</evidence>
<feature type="compositionally biased region" description="Basic and acidic residues" evidence="21">
    <location>
        <begin position="918"/>
        <end position="928"/>
    </location>
</feature>
<dbReference type="InterPro" id="IPR013785">
    <property type="entry name" value="Aldolase_TIM"/>
</dbReference>
<dbReference type="EMBL" id="CP001807">
    <property type="protein sequence ID" value="ACY48150.1"/>
    <property type="molecule type" value="Genomic_DNA"/>
</dbReference>
<evidence type="ECO:0000256" key="4">
    <source>
        <dbReference type="ARBA" id="ARBA00009716"/>
    </source>
</evidence>
<accession>D0MI42</accession>
<dbReference type="PROSITE" id="PS51278">
    <property type="entry name" value="GATASE_TYPE_2"/>
    <property type="match status" value="1"/>
</dbReference>
<dbReference type="eggNOG" id="COG0070">
    <property type="taxonomic scope" value="Bacteria"/>
</dbReference>
<dbReference type="FunFam" id="3.20.20.70:FF:000061">
    <property type="entry name" value="Glutamate synthase large subunit"/>
    <property type="match status" value="1"/>
</dbReference>
<keyword evidence="16" id="KW-0003">3Fe-4S</keyword>
<dbReference type="FunFam" id="2.160.20.60:FF:000001">
    <property type="entry name" value="Glutamate synthase, large subunit"/>
    <property type="match status" value="1"/>
</dbReference>
<evidence type="ECO:0000256" key="9">
    <source>
        <dbReference type="ARBA" id="ARBA00022723"/>
    </source>
</evidence>
<dbReference type="HOGENOM" id="CLU_000422_8_2_10"/>
<dbReference type="SUPFAM" id="SSF51395">
    <property type="entry name" value="FMN-linked oxidoreductases"/>
    <property type="match status" value="1"/>
</dbReference>
<evidence type="ECO:0000256" key="7">
    <source>
        <dbReference type="ARBA" id="ARBA00022630"/>
    </source>
</evidence>
<dbReference type="InterPro" id="IPR006982">
    <property type="entry name" value="Glu_synth_centr_N"/>
</dbReference>
<organism evidence="23 24">
    <name type="scientific">Rhodothermus marinus (strain ATCC 43812 / DSM 4252 / R-10)</name>
    <name type="common">Rhodothermus obamensis</name>
    <dbReference type="NCBI Taxonomy" id="518766"/>
    <lineage>
        <taxon>Bacteria</taxon>
        <taxon>Pseudomonadati</taxon>
        <taxon>Rhodothermota</taxon>
        <taxon>Rhodothermia</taxon>
        <taxon>Rhodothermales</taxon>
        <taxon>Rhodothermaceae</taxon>
        <taxon>Rhodothermus</taxon>
    </lineage>
</organism>
<dbReference type="Gene3D" id="2.160.20.60">
    <property type="entry name" value="Glutamate synthase, alpha subunit, C-terminal domain"/>
    <property type="match status" value="1"/>
</dbReference>
<keyword evidence="13" id="KW-0408">Iron</keyword>
<dbReference type="Gene3D" id="3.60.20.10">
    <property type="entry name" value="Glutamine Phosphoribosylpyrophosphate, subunit 1, domain 1"/>
    <property type="match status" value="1"/>
</dbReference>
<dbReference type="InterPro" id="IPR036485">
    <property type="entry name" value="Glu_synth_asu_C_sf"/>
</dbReference>
<dbReference type="eggNOG" id="COG0067">
    <property type="taxonomic scope" value="Bacteria"/>
</dbReference>
<evidence type="ECO:0000256" key="5">
    <source>
        <dbReference type="ARBA" id="ARBA00012079"/>
    </source>
</evidence>
<proteinExistence type="inferred from homology"/>
<evidence type="ECO:0000256" key="14">
    <source>
        <dbReference type="ARBA" id="ARBA00023014"/>
    </source>
</evidence>
<evidence type="ECO:0000256" key="20">
    <source>
        <dbReference type="ARBA" id="ARBA00079921"/>
    </source>
</evidence>
<dbReference type="Pfam" id="PF01493">
    <property type="entry name" value="GXGXG"/>
    <property type="match status" value="1"/>
</dbReference>
<keyword evidence="14" id="KW-0411">Iron-sulfur</keyword>
<evidence type="ECO:0000256" key="12">
    <source>
        <dbReference type="ARBA" id="ARBA00023002"/>
    </source>
</evidence>
<comment type="pathway">
    <text evidence="17">Amino-acid biosynthesis; L-glutamate biosynthesis via GLT pathway; L-glutamate from 2-oxoglutarate and L-glutamine (NADP(+) route): step 1/1.</text>
</comment>
<dbReference type="CDD" id="cd00713">
    <property type="entry name" value="GltS"/>
    <property type="match status" value="1"/>
</dbReference>
<dbReference type="Gene3D" id="3.20.20.70">
    <property type="entry name" value="Aldolase class I"/>
    <property type="match status" value="2"/>
</dbReference>
<dbReference type="OrthoDB" id="9758182at2"/>
<dbReference type="Pfam" id="PF04898">
    <property type="entry name" value="Glu_syn_central"/>
    <property type="match status" value="1"/>
</dbReference>
<dbReference type="NCBIfam" id="NF008730">
    <property type="entry name" value="PRK11750.1"/>
    <property type="match status" value="1"/>
</dbReference>
<dbReference type="SUPFAM" id="SSF69336">
    <property type="entry name" value="Alpha subunit of glutamate synthase, C-terminal domain"/>
    <property type="match status" value="1"/>
</dbReference>
<dbReference type="SUPFAM" id="SSF56235">
    <property type="entry name" value="N-terminal nucleophile aminohydrolases (Ntn hydrolases)"/>
    <property type="match status" value="1"/>
</dbReference>
<evidence type="ECO:0000256" key="19">
    <source>
        <dbReference type="ARBA" id="ARBA00072108"/>
    </source>
</evidence>
<dbReference type="GO" id="GO:0046872">
    <property type="term" value="F:metal ion binding"/>
    <property type="evidence" value="ECO:0007669"/>
    <property type="project" value="UniProtKB-KW"/>
</dbReference>
<dbReference type="InterPro" id="IPR050711">
    <property type="entry name" value="ET-N_metabolism_enzyme"/>
</dbReference>
<feature type="region of interest" description="Disordered" evidence="21">
    <location>
        <begin position="906"/>
        <end position="928"/>
    </location>
</feature>
<evidence type="ECO:0000259" key="22">
    <source>
        <dbReference type="PROSITE" id="PS51278"/>
    </source>
</evidence>
<keyword evidence="15" id="KW-0314">Glutamate biosynthesis</keyword>